<name>A0A183TTT9_SCHSO</name>
<evidence type="ECO:0000313" key="3">
    <source>
        <dbReference type="Proteomes" id="UP000275846"/>
    </source>
</evidence>
<feature type="region of interest" description="Disordered" evidence="1">
    <location>
        <begin position="1"/>
        <end position="26"/>
    </location>
</feature>
<accession>A0A183TTT9</accession>
<evidence type="ECO:0000313" key="2">
    <source>
        <dbReference type="EMBL" id="VDM06273.1"/>
    </source>
</evidence>
<protein>
    <submittedName>
        <fullName evidence="4">Transposase</fullName>
    </submittedName>
</protein>
<dbReference type="AlphaFoldDB" id="A0A183TTT9"/>
<keyword evidence="3" id="KW-1185">Reference proteome</keyword>
<organism evidence="4">
    <name type="scientific">Schistocephalus solidus</name>
    <name type="common">Tapeworm</name>
    <dbReference type="NCBI Taxonomy" id="70667"/>
    <lineage>
        <taxon>Eukaryota</taxon>
        <taxon>Metazoa</taxon>
        <taxon>Spiralia</taxon>
        <taxon>Lophotrochozoa</taxon>
        <taxon>Platyhelminthes</taxon>
        <taxon>Cestoda</taxon>
        <taxon>Eucestoda</taxon>
        <taxon>Diphyllobothriidea</taxon>
        <taxon>Diphyllobothriidae</taxon>
        <taxon>Schistocephalus</taxon>
    </lineage>
</organism>
<evidence type="ECO:0000313" key="4">
    <source>
        <dbReference type="WBParaSite" id="SSLN_0002062601-mRNA-1"/>
    </source>
</evidence>
<reference evidence="4" key="1">
    <citation type="submission" date="2016-06" db="UniProtKB">
        <authorList>
            <consortium name="WormBaseParasite"/>
        </authorList>
    </citation>
    <scope>IDENTIFICATION</scope>
</reference>
<dbReference type="WBParaSite" id="SSLN_0002062601-mRNA-1">
    <property type="protein sequence ID" value="SSLN_0002062601-mRNA-1"/>
    <property type="gene ID" value="SSLN_0002062601"/>
</dbReference>
<gene>
    <name evidence="2" type="ORF">SSLN_LOCUS19887</name>
</gene>
<dbReference type="Proteomes" id="UP000275846">
    <property type="component" value="Unassembled WGS sequence"/>
</dbReference>
<reference evidence="2 3" key="2">
    <citation type="submission" date="2018-11" db="EMBL/GenBank/DDBJ databases">
        <authorList>
            <consortium name="Pathogen Informatics"/>
        </authorList>
    </citation>
    <scope>NUCLEOTIDE SEQUENCE [LARGE SCALE GENOMIC DNA]</scope>
    <source>
        <strain evidence="2 3">NST_G2</strain>
    </source>
</reference>
<dbReference type="EMBL" id="UYSU01050221">
    <property type="protein sequence ID" value="VDM06273.1"/>
    <property type="molecule type" value="Genomic_DNA"/>
</dbReference>
<proteinExistence type="predicted"/>
<sequence length="96" mass="11311">MDVPECAQRRIFQSDHNKRPRMHPRFDFDGAQELDRAEYRLARELIEAWQSDANSINRSFDLPVPYEAVKHHWLTRGGPMRKEVAGSITSDYERPI</sequence>
<evidence type="ECO:0000256" key="1">
    <source>
        <dbReference type="SAM" id="MobiDB-lite"/>
    </source>
</evidence>